<feature type="transmembrane region" description="Helical" evidence="8">
    <location>
        <begin position="229"/>
        <end position="249"/>
    </location>
</feature>
<name>A0A0D2LMA2_9CHLO</name>
<keyword evidence="6 8" id="KW-1133">Transmembrane helix</keyword>
<dbReference type="PANTHER" id="PTHR30574:SF1">
    <property type="entry name" value="SULPHUR TRANSPORT DOMAIN-CONTAINING PROTEIN"/>
    <property type="match status" value="1"/>
</dbReference>
<evidence type="ECO:0000256" key="2">
    <source>
        <dbReference type="ARBA" id="ARBA00022448"/>
    </source>
</evidence>
<comment type="subcellular location">
    <subcellularLocation>
        <location evidence="1">Cell inner membrane</location>
        <topology evidence="1">Multi-pass membrane protein</topology>
    </subcellularLocation>
</comment>
<keyword evidence="3" id="KW-1003">Cell membrane</keyword>
<dbReference type="InterPro" id="IPR007272">
    <property type="entry name" value="Sulf_transp_TsuA/YedE"/>
</dbReference>
<keyword evidence="10" id="KW-1185">Reference proteome</keyword>
<dbReference type="GO" id="GO:0005886">
    <property type="term" value="C:plasma membrane"/>
    <property type="evidence" value="ECO:0007669"/>
    <property type="project" value="UniProtKB-SubCell"/>
</dbReference>
<keyword evidence="4" id="KW-0997">Cell inner membrane</keyword>
<dbReference type="KEGG" id="mng:MNEG_0479"/>
<feature type="transmembrane region" description="Helical" evidence="8">
    <location>
        <begin position="46"/>
        <end position="70"/>
    </location>
</feature>
<evidence type="ECO:0000256" key="3">
    <source>
        <dbReference type="ARBA" id="ARBA00022475"/>
    </source>
</evidence>
<dbReference type="EMBL" id="KK100258">
    <property type="protein sequence ID" value="KIZ07469.1"/>
    <property type="molecule type" value="Genomic_DNA"/>
</dbReference>
<dbReference type="Pfam" id="PF20398">
    <property type="entry name" value="DUF6691"/>
    <property type="match status" value="1"/>
</dbReference>
<keyword evidence="5 8" id="KW-0812">Transmembrane</keyword>
<dbReference type="OrthoDB" id="10254418at2759"/>
<feature type="transmembrane region" description="Helical" evidence="8">
    <location>
        <begin position="155"/>
        <end position="177"/>
    </location>
</feature>
<evidence type="ECO:0000256" key="7">
    <source>
        <dbReference type="ARBA" id="ARBA00023136"/>
    </source>
</evidence>
<evidence type="ECO:0000313" key="9">
    <source>
        <dbReference type="EMBL" id="KIZ07469.1"/>
    </source>
</evidence>
<dbReference type="Pfam" id="PF04143">
    <property type="entry name" value="Sulf_transp"/>
    <property type="match status" value="1"/>
</dbReference>
<evidence type="ECO:0000256" key="6">
    <source>
        <dbReference type="ARBA" id="ARBA00022989"/>
    </source>
</evidence>
<dbReference type="Proteomes" id="UP000054498">
    <property type="component" value="Unassembled WGS sequence"/>
</dbReference>
<evidence type="ECO:0000313" key="10">
    <source>
        <dbReference type="Proteomes" id="UP000054498"/>
    </source>
</evidence>
<evidence type="ECO:0000256" key="5">
    <source>
        <dbReference type="ARBA" id="ARBA00022692"/>
    </source>
</evidence>
<feature type="transmembrane region" description="Helical" evidence="8">
    <location>
        <begin position="117"/>
        <end position="143"/>
    </location>
</feature>
<reference evidence="9 10" key="1">
    <citation type="journal article" date="2013" name="BMC Genomics">
        <title>Reconstruction of the lipid metabolism for the microalga Monoraphidium neglectum from its genome sequence reveals characteristics suitable for biofuel production.</title>
        <authorList>
            <person name="Bogen C."/>
            <person name="Al-Dilaimi A."/>
            <person name="Albersmeier A."/>
            <person name="Wichmann J."/>
            <person name="Grundmann M."/>
            <person name="Rupp O."/>
            <person name="Lauersen K.J."/>
            <person name="Blifernez-Klassen O."/>
            <person name="Kalinowski J."/>
            <person name="Goesmann A."/>
            <person name="Mussgnug J.H."/>
            <person name="Kruse O."/>
        </authorList>
    </citation>
    <scope>NUCLEOTIDE SEQUENCE [LARGE SCALE GENOMIC DNA]</scope>
    <source>
        <strain evidence="9 10">SAG 48.87</strain>
    </source>
</reference>
<evidence type="ECO:0000256" key="1">
    <source>
        <dbReference type="ARBA" id="ARBA00004429"/>
    </source>
</evidence>
<keyword evidence="2" id="KW-0813">Transport</keyword>
<dbReference type="RefSeq" id="XP_013906488.1">
    <property type="nucleotide sequence ID" value="XM_014051034.1"/>
</dbReference>
<dbReference type="GeneID" id="25726597"/>
<proteinExistence type="predicted"/>
<gene>
    <name evidence="9" type="ORF">MNEG_0479</name>
</gene>
<feature type="transmembrane region" description="Helical" evidence="8">
    <location>
        <begin position="6"/>
        <end position="25"/>
    </location>
</feature>
<feature type="transmembrane region" description="Helical" evidence="8">
    <location>
        <begin position="82"/>
        <end position="105"/>
    </location>
</feature>
<accession>A0A0D2LMA2</accession>
<keyword evidence="7 8" id="KW-0472">Membrane</keyword>
<organism evidence="9 10">
    <name type="scientific">Monoraphidium neglectum</name>
    <dbReference type="NCBI Taxonomy" id="145388"/>
    <lineage>
        <taxon>Eukaryota</taxon>
        <taxon>Viridiplantae</taxon>
        <taxon>Chlorophyta</taxon>
        <taxon>core chlorophytes</taxon>
        <taxon>Chlorophyceae</taxon>
        <taxon>CS clade</taxon>
        <taxon>Sphaeropleales</taxon>
        <taxon>Selenastraceae</taxon>
        <taxon>Monoraphidium</taxon>
    </lineage>
</organism>
<dbReference type="InterPro" id="IPR046513">
    <property type="entry name" value="DUF6691"/>
</dbReference>
<feature type="transmembrane region" description="Helical" evidence="8">
    <location>
        <begin position="189"/>
        <end position="209"/>
    </location>
</feature>
<evidence type="ECO:0000256" key="8">
    <source>
        <dbReference type="SAM" id="Phobius"/>
    </source>
</evidence>
<dbReference type="AlphaFoldDB" id="A0A0D2LMA2"/>
<sequence>MQFTPLVGLAGGAVLGLAAFGKYVINGRVLGISGGIKGWLTGDWRSWRVAFNGGLLAAAMVAGFITPAAFDTLPASYTVERAALGGLLVGLGASVGNGCTSGHGICGNARLSARSFAYTLTFMAAGVAAATLSGTAQALGILAQTAPLVWWPSDVVINQGAMLVAAAILGVAGCGALAKGIEAGSRKAVSLLTELVAGGLFAFGLTYTGMVRPTKVAAFLSPLYPAWDPTLMCVMGGALLVALPGFQWVKRARSAPPKPLAGDAYLEPAAKAIDARLLLGGLLFGAGWGLSGMCPGPALVALVATGVPPPQVAAYCGAMVAGMALDCASQGTLALVPPSKKAKPA</sequence>
<dbReference type="PANTHER" id="PTHR30574">
    <property type="entry name" value="INNER MEMBRANE PROTEIN YEDE"/>
    <property type="match status" value="1"/>
</dbReference>
<protein>
    <submittedName>
        <fullName evidence="9">Uncharacterized protein</fullName>
    </submittedName>
</protein>
<evidence type="ECO:0000256" key="4">
    <source>
        <dbReference type="ARBA" id="ARBA00022519"/>
    </source>
</evidence>